<organism evidence="7">
    <name type="scientific">Streptomyces tendae</name>
    <dbReference type="NCBI Taxonomy" id="1932"/>
    <lineage>
        <taxon>Bacteria</taxon>
        <taxon>Bacillati</taxon>
        <taxon>Actinomycetota</taxon>
        <taxon>Actinomycetes</taxon>
        <taxon>Kitasatosporales</taxon>
        <taxon>Streptomycetaceae</taxon>
        <taxon>Streptomyces</taxon>
    </lineage>
</organism>
<evidence type="ECO:0000256" key="1">
    <source>
        <dbReference type="ARBA" id="ARBA00022723"/>
    </source>
</evidence>
<feature type="transmembrane region" description="Helical" evidence="5">
    <location>
        <begin position="151"/>
        <end position="176"/>
    </location>
</feature>
<keyword evidence="5" id="KW-0812">Transmembrane</keyword>
<dbReference type="EMBL" id="JAAIFS010000002">
    <property type="protein sequence ID" value="NEV87020.1"/>
    <property type="molecule type" value="Genomic_DNA"/>
</dbReference>
<proteinExistence type="predicted"/>
<feature type="region of interest" description="Disordered" evidence="4">
    <location>
        <begin position="30"/>
        <end position="121"/>
    </location>
</feature>
<feature type="compositionally biased region" description="Polar residues" evidence="4">
    <location>
        <begin position="185"/>
        <end position="197"/>
    </location>
</feature>
<feature type="compositionally biased region" description="Low complexity" evidence="4">
    <location>
        <begin position="43"/>
        <end position="90"/>
    </location>
</feature>
<dbReference type="PROSITE" id="PS50199">
    <property type="entry name" value="ZF_RANBP2_2"/>
    <property type="match status" value="1"/>
</dbReference>
<comment type="caution">
    <text evidence="7">The sequence shown here is derived from an EMBL/GenBank/DDBJ whole genome shotgun (WGS) entry which is preliminary data.</text>
</comment>
<dbReference type="GO" id="GO:0008270">
    <property type="term" value="F:zinc ion binding"/>
    <property type="evidence" value="ECO:0007669"/>
    <property type="project" value="UniProtKB-KW"/>
</dbReference>
<protein>
    <recommendedName>
        <fullName evidence="6">RanBP2-type domain-containing protein</fullName>
    </recommendedName>
</protein>
<evidence type="ECO:0000313" key="7">
    <source>
        <dbReference type="EMBL" id="NEV87020.1"/>
    </source>
</evidence>
<keyword evidence="1" id="KW-0479">Metal-binding</keyword>
<dbReference type="AlphaFoldDB" id="A0A6B3QIF0"/>
<keyword evidence="5" id="KW-1133">Transmembrane helix</keyword>
<evidence type="ECO:0000256" key="4">
    <source>
        <dbReference type="SAM" id="MobiDB-lite"/>
    </source>
</evidence>
<reference evidence="7" key="1">
    <citation type="journal article" date="2020" name="Microorganisms">
        <title>Isolation, Genomic and Metabolomic Characterization of Streptomyces tendae VITAKN with Quorum Sensing Inhibitory Activity from Southern India.</title>
        <authorList>
            <person name="Ishaque N.M."/>
            <person name="Burgsdorf I."/>
            <person name="Limlingan Malit J.J."/>
            <person name="Saha S."/>
            <person name="Teta R."/>
            <person name="Ewe D."/>
            <person name="Kannabiran K."/>
            <person name="Hrouzek P."/>
            <person name="Steindler L."/>
            <person name="Costantino V."/>
            <person name="Saurav K."/>
        </authorList>
    </citation>
    <scope>NUCLEOTIDE SEQUENCE</scope>
    <source>
        <strain evidence="7">VITAKN</strain>
    </source>
</reference>
<gene>
    <name evidence="7" type="ORF">GUR47_10150</name>
</gene>
<dbReference type="InterPro" id="IPR001876">
    <property type="entry name" value="Znf_RanBP2"/>
</dbReference>
<dbReference type="PROSITE" id="PS01358">
    <property type="entry name" value="ZF_RANBP2_1"/>
    <property type="match status" value="1"/>
</dbReference>
<evidence type="ECO:0000256" key="3">
    <source>
        <dbReference type="ARBA" id="ARBA00022833"/>
    </source>
</evidence>
<feature type="region of interest" description="Disordered" evidence="4">
    <location>
        <begin position="185"/>
        <end position="209"/>
    </location>
</feature>
<evidence type="ECO:0000259" key="6">
    <source>
        <dbReference type="PROSITE" id="PS50199"/>
    </source>
</evidence>
<evidence type="ECO:0000256" key="5">
    <source>
        <dbReference type="SAM" id="Phobius"/>
    </source>
</evidence>
<accession>A0A6B3QIF0</accession>
<evidence type="ECO:0000256" key="2">
    <source>
        <dbReference type="ARBA" id="ARBA00022771"/>
    </source>
</evidence>
<keyword evidence="3" id="KW-0862">Zinc</keyword>
<name>A0A6B3QIF0_STRTE</name>
<sequence>MVAGPTWQCSDCDTYNDAAVRVCHVCETPRAAKRRDAPEPPAGKKAVPKTPATKRAPATKKAAATTKKAATTRRPPAAKKPAAAVKRTPVTKPPPTSGRRTPPDLRSGTTTGPGSPAVRGSAAPPLAMEALFGSSTAPVRTPPREVTRGELVAGCGCLLFLAAVIITPIVLLILNWSAVTSFVTGSDSSKPSPTASASGPCPKPMAETLPEGTGARLVAAYSRDDLEERYAFCRTTGGKIFYFARMKDGEPYGDPTEARKAENGYVVDFMPQGTSYHFRDGEVAAYDEDGKEIWTGELIPEASAD</sequence>
<dbReference type="RefSeq" id="WP_164458246.1">
    <property type="nucleotide sequence ID" value="NZ_JAAIFS010000002.1"/>
</dbReference>
<keyword evidence="2" id="KW-0863">Zinc-finger</keyword>
<keyword evidence="5" id="KW-0472">Membrane</keyword>
<feature type="domain" description="RanBP2-type" evidence="6">
    <location>
        <begin position="2"/>
        <end position="32"/>
    </location>
</feature>